<evidence type="ECO:0000313" key="1">
    <source>
        <dbReference type="EMBL" id="KAI7734636.1"/>
    </source>
</evidence>
<reference evidence="1" key="1">
    <citation type="submission" date="2022-06" db="EMBL/GenBank/DDBJ databases">
        <title>Uncovering the hologenomic basis of an extraordinary plant invasion.</title>
        <authorList>
            <person name="Bieker V.C."/>
            <person name="Martin M.D."/>
            <person name="Gilbert T."/>
            <person name="Hodgins K."/>
            <person name="Battlay P."/>
            <person name="Petersen B."/>
            <person name="Wilson J."/>
        </authorList>
    </citation>
    <scope>NUCLEOTIDE SEQUENCE</scope>
    <source>
        <strain evidence="1">AA19_3_7</strain>
        <tissue evidence="1">Leaf</tissue>
    </source>
</reference>
<evidence type="ECO:0000313" key="2">
    <source>
        <dbReference type="Proteomes" id="UP001206925"/>
    </source>
</evidence>
<name>A0AAD5GBS8_AMBAR</name>
<dbReference type="EMBL" id="JAMZMK010009677">
    <property type="protein sequence ID" value="KAI7734636.1"/>
    <property type="molecule type" value="Genomic_DNA"/>
</dbReference>
<dbReference type="Proteomes" id="UP001206925">
    <property type="component" value="Unassembled WGS sequence"/>
</dbReference>
<sequence>KTRLDFLKYSVSGKGYGKVIAQLADIETNTYLSHLYNTTVFASSSTIDLKLKTNGQKLTACSEATIANHGT</sequence>
<proteinExistence type="predicted"/>
<comment type="caution">
    <text evidence="1">The sequence shown here is derived from an EMBL/GenBank/DDBJ whole genome shotgun (WGS) entry which is preliminary data.</text>
</comment>
<gene>
    <name evidence="1" type="ORF">M8C21_025887</name>
</gene>
<accession>A0AAD5GBS8</accession>
<feature type="non-terminal residue" evidence="1">
    <location>
        <position position="1"/>
    </location>
</feature>
<protein>
    <submittedName>
        <fullName evidence="1">Uncharacterized protein</fullName>
    </submittedName>
</protein>
<keyword evidence="2" id="KW-1185">Reference proteome</keyword>
<organism evidence="1 2">
    <name type="scientific">Ambrosia artemisiifolia</name>
    <name type="common">Common ragweed</name>
    <dbReference type="NCBI Taxonomy" id="4212"/>
    <lineage>
        <taxon>Eukaryota</taxon>
        <taxon>Viridiplantae</taxon>
        <taxon>Streptophyta</taxon>
        <taxon>Embryophyta</taxon>
        <taxon>Tracheophyta</taxon>
        <taxon>Spermatophyta</taxon>
        <taxon>Magnoliopsida</taxon>
        <taxon>eudicotyledons</taxon>
        <taxon>Gunneridae</taxon>
        <taxon>Pentapetalae</taxon>
        <taxon>asterids</taxon>
        <taxon>campanulids</taxon>
        <taxon>Asterales</taxon>
        <taxon>Asteraceae</taxon>
        <taxon>Asteroideae</taxon>
        <taxon>Heliantheae alliance</taxon>
        <taxon>Heliantheae</taxon>
        <taxon>Ambrosia</taxon>
    </lineage>
</organism>
<dbReference type="AlphaFoldDB" id="A0AAD5GBS8"/>